<dbReference type="SUPFAM" id="SSF53067">
    <property type="entry name" value="Actin-like ATPase domain"/>
    <property type="match status" value="3"/>
</dbReference>
<dbReference type="InterPro" id="IPR018484">
    <property type="entry name" value="FGGY_N"/>
</dbReference>
<gene>
    <name evidence="13" type="ORF">DASC09_035780</name>
</gene>
<dbReference type="Pfam" id="PF00370">
    <property type="entry name" value="FGGY_N"/>
    <property type="match status" value="1"/>
</dbReference>
<evidence type="ECO:0000256" key="9">
    <source>
        <dbReference type="ARBA" id="ARBA00043149"/>
    </source>
</evidence>
<dbReference type="InterPro" id="IPR005999">
    <property type="entry name" value="Glycerol_kin"/>
</dbReference>
<name>A0AAV5QQ15_9ASCO</name>
<comment type="pathway">
    <text evidence="1">Polyol metabolism; glycerol degradation via glycerol kinase pathway; sn-glycerol 3-phosphate from glycerol: step 1/1.</text>
</comment>
<protein>
    <recommendedName>
        <fullName evidence="3">glycerol kinase</fullName>
        <ecNumber evidence="3">2.7.1.30</ecNumber>
    </recommendedName>
    <alternativeName>
        <fullName evidence="9">ATP:glycerol 3-phosphotransferase</fullName>
    </alternativeName>
</protein>
<comment type="similarity">
    <text evidence="2 10">Belongs to the FGGY kinase family.</text>
</comment>
<dbReference type="GO" id="GO:0006641">
    <property type="term" value="P:triglyceride metabolic process"/>
    <property type="evidence" value="ECO:0007669"/>
    <property type="project" value="TreeGrafter"/>
</dbReference>
<organism evidence="13 14">
    <name type="scientific">Saccharomycopsis crataegensis</name>
    <dbReference type="NCBI Taxonomy" id="43959"/>
    <lineage>
        <taxon>Eukaryota</taxon>
        <taxon>Fungi</taxon>
        <taxon>Dikarya</taxon>
        <taxon>Ascomycota</taxon>
        <taxon>Saccharomycotina</taxon>
        <taxon>Saccharomycetes</taxon>
        <taxon>Saccharomycopsidaceae</taxon>
        <taxon>Saccharomycopsis</taxon>
    </lineage>
</organism>
<dbReference type="GO" id="GO:0004370">
    <property type="term" value="F:glycerol kinase activity"/>
    <property type="evidence" value="ECO:0007669"/>
    <property type="project" value="UniProtKB-EC"/>
</dbReference>
<feature type="domain" description="Carbohydrate kinase FGGY N-terminal" evidence="11">
    <location>
        <begin position="73"/>
        <end position="297"/>
    </location>
</feature>
<dbReference type="RefSeq" id="XP_064853249.1">
    <property type="nucleotide sequence ID" value="XM_064997177.1"/>
</dbReference>
<keyword evidence="5" id="KW-0547">Nucleotide-binding</keyword>
<evidence type="ECO:0000256" key="10">
    <source>
        <dbReference type="RuleBase" id="RU003733"/>
    </source>
</evidence>
<dbReference type="GO" id="GO:0046167">
    <property type="term" value="P:glycerol-3-phosphate biosynthetic process"/>
    <property type="evidence" value="ECO:0007669"/>
    <property type="project" value="TreeGrafter"/>
</dbReference>
<proteinExistence type="inferred from homology"/>
<keyword evidence="6 10" id="KW-0418">Kinase</keyword>
<dbReference type="GeneID" id="90074228"/>
<dbReference type="EMBL" id="BTFZ01000011">
    <property type="protein sequence ID" value="GMM36253.1"/>
    <property type="molecule type" value="Genomic_DNA"/>
</dbReference>
<evidence type="ECO:0000259" key="12">
    <source>
        <dbReference type="Pfam" id="PF02782"/>
    </source>
</evidence>
<dbReference type="Gene3D" id="3.30.420.40">
    <property type="match status" value="2"/>
</dbReference>
<dbReference type="Pfam" id="PF02782">
    <property type="entry name" value="FGGY_C"/>
    <property type="match status" value="1"/>
</dbReference>
<dbReference type="InterPro" id="IPR018483">
    <property type="entry name" value="Carb_kinase_FGGY_CS"/>
</dbReference>
<reference evidence="13 14" key="1">
    <citation type="journal article" date="2023" name="Elife">
        <title>Identification of key yeast species and microbe-microbe interactions impacting larval growth of Drosophila in the wild.</title>
        <authorList>
            <person name="Mure A."/>
            <person name="Sugiura Y."/>
            <person name="Maeda R."/>
            <person name="Honda K."/>
            <person name="Sakurai N."/>
            <person name="Takahashi Y."/>
            <person name="Watada M."/>
            <person name="Katoh T."/>
            <person name="Gotoh A."/>
            <person name="Gotoh Y."/>
            <person name="Taniguchi I."/>
            <person name="Nakamura K."/>
            <person name="Hayashi T."/>
            <person name="Katayama T."/>
            <person name="Uemura T."/>
            <person name="Hattori Y."/>
        </authorList>
    </citation>
    <scope>NUCLEOTIDE SEQUENCE [LARGE SCALE GENOMIC DNA]</scope>
    <source>
        <strain evidence="13 14">SC-9</strain>
    </source>
</reference>
<evidence type="ECO:0000256" key="7">
    <source>
        <dbReference type="ARBA" id="ARBA00022798"/>
    </source>
</evidence>
<dbReference type="GO" id="GO:0006071">
    <property type="term" value="P:glycerol metabolic process"/>
    <property type="evidence" value="ECO:0007669"/>
    <property type="project" value="UniProtKB-KW"/>
</dbReference>
<comment type="caution">
    <text evidence="13">The sequence shown here is derived from an EMBL/GenBank/DDBJ whole genome shotgun (WGS) entry which is preliminary data.</text>
</comment>
<dbReference type="Proteomes" id="UP001360560">
    <property type="component" value="Unassembled WGS sequence"/>
</dbReference>
<accession>A0AAV5QQ15</accession>
<dbReference type="InterPro" id="IPR018485">
    <property type="entry name" value="FGGY_C"/>
</dbReference>
<evidence type="ECO:0000259" key="11">
    <source>
        <dbReference type="Pfam" id="PF00370"/>
    </source>
</evidence>
<feature type="domain" description="Carbohydrate kinase FGGY C-terminal" evidence="12">
    <location>
        <begin position="339"/>
        <end position="566"/>
    </location>
</feature>
<dbReference type="NCBIfam" id="TIGR01311">
    <property type="entry name" value="glycerol_kin"/>
    <property type="match status" value="1"/>
</dbReference>
<dbReference type="PANTHER" id="PTHR10196">
    <property type="entry name" value="SUGAR KINASE"/>
    <property type="match status" value="1"/>
</dbReference>
<keyword evidence="14" id="KW-1185">Reference proteome</keyword>
<dbReference type="EC" id="2.7.1.30" evidence="3"/>
<evidence type="ECO:0000313" key="14">
    <source>
        <dbReference type="Proteomes" id="UP001360560"/>
    </source>
</evidence>
<keyword evidence="7" id="KW-0319">Glycerol metabolism</keyword>
<evidence type="ECO:0000256" key="1">
    <source>
        <dbReference type="ARBA" id="ARBA00005190"/>
    </source>
</evidence>
<dbReference type="GO" id="GO:0005524">
    <property type="term" value="F:ATP binding"/>
    <property type="evidence" value="ECO:0007669"/>
    <property type="project" value="UniProtKB-KW"/>
</dbReference>
<keyword evidence="4 10" id="KW-0808">Transferase</keyword>
<evidence type="ECO:0000256" key="5">
    <source>
        <dbReference type="ARBA" id="ARBA00022741"/>
    </source>
</evidence>
<dbReference type="InterPro" id="IPR043129">
    <property type="entry name" value="ATPase_NBD"/>
</dbReference>
<evidence type="ECO:0000256" key="8">
    <source>
        <dbReference type="ARBA" id="ARBA00022840"/>
    </source>
</evidence>
<dbReference type="AlphaFoldDB" id="A0AAV5QQ15"/>
<evidence type="ECO:0000256" key="3">
    <source>
        <dbReference type="ARBA" id="ARBA00012099"/>
    </source>
</evidence>
<dbReference type="PANTHER" id="PTHR10196:SF69">
    <property type="entry name" value="GLYCEROL KINASE"/>
    <property type="match status" value="1"/>
</dbReference>
<sequence length="628" mass="69557">MSTIPTILTIDVGTTSTRAIIFNKDGTEFAKHQIEYRTSANSTALDKNMPIFSHEGIAITETDDLEFERPKDNPITLIFPNPGWVECNPVNILANCLICVAACLVKLAKRNKQNAARGEPTHEIKTIGIANMRETSILWSKKTGLPLYNGIVWNDTRTSGIVDDVGASHTKEELEDARNKCGLPPATYFSASKIKWLVENNEEIKLLYENPTNDDCLMFGTVDTWLVYNLTRERSYITDITNASRTGLMNLDTKHYDESLFKLWGIDSSRIMFPEIRSSSEFFGTFKIPNLKKFNFNTRLTETAFNDLKKYLKGVSISGILGDQSSSMVGQLVLQRGSAKCTYGTGAFLLYNTGNKKMISSHGTLTTFAYWFANLKGSEGEPCYALEGSIAVAGSIVNYLRDNLKFIDAAADVGPLATRVPDSSGVVFVPAFSGLYSPYWIQTRGNIFGLTQFTNSSHIARAAIEGVCFQVKAILQAMAEDAVDDQDDDRSIEEEMKDLTMTTVTPISDDPEETALPLKNLSVDGGMSNSKEVMQIQADILGPSVTINQAISAECTAFGAAIAAGFGFADEDERIWRNFDDLTNTIATGMSATDKLVSYKCEEAFESRKKKWRLWEKAVERSKGWFDD</sequence>
<keyword evidence="8" id="KW-0067">ATP-binding</keyword>
<dbReference type="PROSITE" id="PS00933">
    <property type="entry name" value="FGGY_KINASES_1"/>
    <property type="match status" value="1"/>
</dbReference>
<evidence type="ECO:0000256" key="6">
    <source>
        <dbReference type="ARBA" id="ARBA00022777"/>
    </source>
</evidence>
<dbReference type="GO" id="GO:0005739">
    <property type="term" value="C:mitochondrion"/>
    <property type="evidence" value="ECO:0007669"/>
    <property type="project" value="TreeGrafter"/>
</dbReference>
<evidence type="ECO:0000256" key="4">
    <source>
        <dbReference type="ARBA" id="ARBA00022679"/>
    </source>
</evidence>
<dbReference type="PROSITE" id="PS00445">
    <property type="entry name" value="FGGY_KINASES_2"/>
    <property type="match status" value="1"/>
</dbReference>
<evidence type="ECO:0000256" key="2">
    <source>
        <dbReference type="ARBA" id="ARBA00009156"/>
    </source>
</evidence>
<evidence type="ECO:0000313" key="13">
    <source>
        <dbReference type="EMBL" id="GMM36253.1"/>
    </source>
</evidence>